<dbReference type="GO" id="GO:0008233">
    <property type="term" value="F:peptidase activity"/>
    <property type="evidence" value="ECO:0007669"/>
    <property type="project" value="UniProtKB-KW"/>
</dbReference>
<organism evidence="5 6">
    <name type="scientific">Tectimicrobiota bacterium</name>
    <dbReference type="NCBI Taxonomy" id="2528274"/>
    <lineage>
        <taxon>Bacteria</taxon>
        <taxon>Pseudomonadati</taxon>
        <taxon>Nitrospinota/Tectimicrobiota group</taxon>
        <taxon>Candidatus Tectimicrobiota</taxon>
    </lineage>
</organism>
<dbReference type="Pfam" id="PF07687">
    <property type="entry name" value="M20_dimer"/>
    <property type="match status" value="1"/>
</dbReference>
<evidence type="ECO:0000256" key="3">
    <source>
        <dbReference type="ARBA" id="ARBA00022801"/>
    </source>
</evidence>
<keyword evidence="3" id="KW-0378">Hydrolase</keyword>
<dbReference type="Gene3D" id="3.30.70.360">
    <property type="match status" value="1"/>
</dbReference>
<name>A0A932MNU1_UNCTE</name>
<dbReference type="Pfam" id="PF01546">
    <property type="entry name" value="Peptidase_M20"/>
    <property type="match status" value="1"/>
</dbReference>
<dbReference type="InterPro" id="IPR011650">
    <property type="entry name" value="Peptidase_M20_dimer"/>
</dbReference>
<keyword evidence="1" id="KW-0645">Protease</keyword>
<dbReference type="InterPro" id="IPR051458">
    <property type="entry name" value="Cyt/Met_Dipeptidase"/>
</dbReference>
<reference evidence="5" key="1">
    <citation type="submission" date="2020-07" db="EMBL/GenBank/DDBJ databases">
        <title>Huge and variable diversity of episymbiotic CPR bacteria and DPANN archaea in groundwater ecosystems.</title>
        <authorList>
            <person name="He C.Y."/>
            <person name="Keren R."/>
            <person name="Whittaker M."/>
            <person name="Farag I.F."/>
            <person name="Doudna J."/>
            <person name="Cate J.H.D."/>
            <person name="Banfield J.F."/>
        </authorList>
    </citation>
    <scope>NUCLEOTIDE SEQUENCE</scope>
    <source>
        <strain evidence="5">NC_groundwater_763_Ag_S-0.2um_68_21</strain>
    </source>
</reference>
<dbReference type="EMBL" id="JACPUR010000023">
    <property type="protein sequence ID" value="MBI3128113.1"/>
    <property type="molecule type" value="Genomic_DNA"/>
</dbReference>
<dbReference type="Gene3D" id="3.40.630.10">
    <property type="entry name" value="Zn peptidases"/>
    <property type="match status" value="1"/>
</dbReference>
<dbReference type="GO" id="GO:0046872">
    <property type="term" value="F:metal ion binding"/>
    <property type="evidence" value="ECO:0007669"/>
    <property type="project" value="UniProtKB-KW"/>
</dbReference>
<dbReference type="AlphaFoldDB" id="A0A932MNU1"/>
<dbReference type="PANTHER" id="PTHR43270:SF8">
    <property type="entry name" value="DI- AND TRIPEPTIDASE DUG2-RELATED"/>
    <property type="match status" value="1"/>
</dbReference>
<accession>A0A932MNU1</accession>
<evidence type="ECO:0000259" key="4">
    <source>
        <dbReference type="Pfam" id="PF07687"/>
    </source>
</evidence>
<dbReference type="GO" id="GO:0005829">
    <property type="term" value="C:cytosol"/>
    <property type="evidence" value="ECO:0007669"/>
    <property type="project" value="TreeGrafter"/>
</dbReference>
<gene>
    <name evidence="5" type="ORF">HYZ11_10955</name>
</gene>
<keyword evidence="2" id="KW-0479">Metal-binding</keyword>
<evidence type="ECO:0000313" key="5">
    <source>
        <dbReference type="EMBL" id="MBI3128113.1"/>
    </source>
</evidence>
<dbReference type="GO" id="GO:0009089">
    <property type="term" value="P:lysine biosynthetic process via diaminopimelate"/>
    <property type="evidence" value="ECO:0007669"/>
    <property type="project" value="TreeGrafter"/>
</dbReference>
<dbReference type="GO" id="GO:0009014">
    <property type="term" value="F:succinyl-diaminopimelate desuccinylase activity"/>
    <property type="evidence" value="ECO:0007669"/>
    <property type="project" value="TreeGrafter"/>
</dbReference>
<dbReference type="InterPro" id="IPR002933">
    <property type="entry name" value="Peptidase_M20"/>
</dbReference>
<evidence type="ECO:0000256" key="1">
    <source>
        <dbReference type="ARBA" id="ARBA00022670"/>
    </source>
</evidence>
<dbReference type="GO" id="GO:0006508">
    <property type="term" value="P:proteolysis"/>
    <property type="evidence" value="ECO:0007669"/>
    <property type="project" value="UniProtKB-KW"/>
</dbReference>
<dbReference type="SUPFAM" id="SSF53187">
    <property type="entry name" value="Zn-dependent exopeptidases"/>
    <property type="match status" value="1"/>
</dbReference>
<dbReference type="Proteomes" id="UP000782312">
    <property type="component" value="Unassembled WGS sequence"/>
</dbReference>
<sequence>MAGNPDLKEVFAHIERNTGKIVADLQELCRQPSVSTTHTGIEEMAALVKRRLERAGFQATLHRTPGHPIVTALLPGKNSKNLLFYNHYDVQPPDPVSEWTSPPFEARVVDGAVVARGSTDNKGNIVSRLAAFEALLAVRGELPCNVKYLIEGEEEIGSPSLEDFVLANKALLAAEGCVWEDNTTREDIPILSLGNKGLCYLELTCRTANVDFHSSNGQIYENAAWRLVWALSTMKDEKENIKVEGFLDGVKPLSPKEEAMVDRMKPYNFADRVRKFELRGNLLGLSDKELTRRHLTMPTLNIAGFDAGYTGEGVKTIVSGRARAKVDCRLVVDQDPDKILACVRRHLDKHGFADIEANILFRSLPAKSDPEASIVRACEAASRRLYGKDPIINPFGNGSTPTWIVLRHLGVPLASTGVGRITSRTHSANENLKIADLIDGAKWMAAITEEFAAL</sequence>
<dbReference type="PANTHER" id="PTHR43270">
    <property type="entry name" value="BETA-ALA-HIS DIPEPTIDASE"/>
    <property type="match status" value="1"/>
</dbReference>
<feature type="domain" description="Peptidase M20 dimerisation" evidence="4">
    <location>
        <begin position="194"/>
        <end position="351"/>
    </location>
</feature>
<evidence type="ECO:0000256" key="2">
    <source>
        <dbReference type="ARBA" id="ARBA00022723"/>
    </source>
</evidence>
<protein>
    <submittedName>
        <fullName evidence="5">M20/M25/M40 family metallo-hydrolase</fullName>
    </submittedName>
</protein>
<evidence type="ECO:0000313" key="6">
    <source>
        <dbReference type="Proteomes" id="UP000782312"/>
    </source>
</evidence>
<proteinExistence type="predicted"/>
<comment type="caution">
    <text evidence="5">The sequence shown here is derived from an EMBL/GenBank/DDBJ whole genome shotgun (WGS) entry which is preliminary data.</text>
</comment>